<dbReference type="EMBL" id="JASBNA010000025">
    <property type="protein sequence ID" value="KAK7684548.1"/>
    <property type="molecule type" value="Genomic_DNA"/>
</dbReference>
<protein>
    <recommendedName>
        <fullName evidence="3">VWFA domain-containing protein</fullName>
    </recommendedName>
</protein>
<keyword evidence="2" id="KW-1185">Reference proteome</keyword>
<name>A0AAW0FSB8_9APHY</name>
<proteinExistence type="predicted"/>
<evidence type="ECO:0000313" key="2">
    <source>
        <dbReference type="Proteomes" id="UP001385951"/>
    </source>
</evidence>
<dbReference type="Gene3D" id="3.40.50.410">
    <property type="entry name" value="von Willebrand factor, type A domain"/>
    <property type="match status" value="1"/>
</dbReference>
<dbReference type="AlphaFoldDB" id="A0AAW0FSB8"/>
<evidence type="ECO:0008006" key="3">
    <source>
        <dbReference type="Google" id="ProtNLM"/>
    </source>
</evidence>
<evidence type="ECO:0000313" key="1">
    <source>
        <dbReference type="EMBL" id="KAK7684548.1"/>
    </source>
</evidence>
<comment type="caution">
    <text evidence="1">The sequence shown here is derived from an EMBL/GenBank/DDBJ whole genome shotgun (WGS) entry which is preliminary data.</text>
</comment>
<organism evidence="1 2">
    <name type="scientific">Cerrena zonata</name>
    <dbReference type="NCBI Taxonomy" id="2478898"/>
    <lineage>
        <taxon>Eukaryota</taxon>
        <taxon>Fungi</taxon>
        <taxon>Dikarya</taxon>
        <taxon>Basidiomycota</taxon>
        <taxon>Agaricomycotina</taxon>
        <taxon>Agaricomycetes</taxon>
        <taxon>Polyporales</taxon>
        <taxon>Cerrenaceae</taxon>
        <taxon>Cerrena</taxon>
    </lineage>
</organism>
<reference evidence="1 2" key="1">
    <citation type="submission" date="2022-09" db="EMBL/GenBank/DDBJ databases">
        <authorList>
            <person name="Palmer J.M."/>
        </authorList>
    </citation>
    <scope>NUCLEOTIDE SEQUENCE [LARGE SCALE GENOMIC DNA]</scope>
    <source>
        <strain evidence="1 2">DSM 7382</strain>
    </source>
</reference>
<dbReference type="InterPro" id="IPR036465">
    <property type="entry name" value="vWFA_dom_sf"/>
</dbReference>
<dbReference type="SUPFAM" id="SSF53300">
    <property type="entry name" value="vWA-like"/>
    <property type="match status" value="1"/>
</dbReference>
<dbReference type="CDD" id="cd00198">
    <property type="entry name" value="vWFA"/>
    <property type="match status" value="1"/>
</dbReference>
<accession>A0AAW0FSB8</accession>
<dbReference type="Proteomes" id="UP001385951">
    <property type="component" value="Unassembled WGS sequence"/>
</dbReference>
<sequence>MGKIDRHPLPNTPVTHRISARHNNRVGSVYSSLYGFWTARQHVLNETTGRARFERDVYTIIFFDQQTIEPVTNDSTRAPTELLHEVLKHGPGRGTNFTAGIERTQEAMTSSWSNERTPVVIFLSDGEGSISNDTMRDLCNRAVSLGCPLSFHAVSFGPSNTTLRRMASVASEVQNAASSDPTRPTVPSSYIEAADTVRLAETLLGLAESLRKTRGALIRG</sequence>
<gene>
    <name evidence="1" type="ORF">QCA50_012495</name>
</gene>